<reference evidence="2" key="1">
    <citation type="submission" date="2017-06" db="EMBL/GenBank/DDBJ databases">
        <authorList>
            <person name="Varghese N."/>
            <person name="Submissions S."/>
        </authorList>
    </citation>
    <scope>NUCLEOTIDE SEQUENCE [LARGE SCALE GENOMIC DNA]</scope>
    <source>
        <strain evidence="2">DSM 27993</strain>
    </source>
</reference>
<dbReference type="RefSeq" id="WP_262494202.1">
    <property type="nucleotide sequence ID" value="NZ_FZNX01000001.1"/>
</dbReference>
<gene>
    <name evidence="1" type="ORF">SAMN04488111_0828</name>
</gene>
<sequence length="40" mass="4939">MKTLNLTTQENKKKKVIMVNYTNTKRIQWDRFRRYGLYAS</sequence>
<name>A0A238VPW0_9FLAO</name>
<accession>A0A238VPW0</accession>
<dbReference type="EMBL" id="FZNX01000001">
    <property type="protein sequence ID" value="SNR36184.1"/>
    <property type="molecule type" value="Genomic_DNA"/>
</dbReference>
<evidence type="ECO:0000313" key="2">
    <source>
        <dbReference type="Proteomes" id="UP000198412"/>
    </source>
</evidence>
<dbReference type="AlphaFoldDB" id="A0A238VPW0"/>
<proteinExistence type="predicted"/>
<organism evidence="1 2">
    <name type="scientific">Lutibacter flavus</name>
    <dbReference type="NCBI Taxonomy" id="691689"/>
    <lineage>
        <taxon>Bacteria</taxon>
        <taxon>Pseudomonadati</taxon>
        <taxon>Bacteroidota</taxon>
        <taxon>Flavobacteriia</taxon>
        <taxon>Flavobacteriales</taxon>
        <taxon>Flavobacteriaceae</taxon>
        <taxon>Lutibacter</taxon>
    </lineage>
</organism>
<evidence type="ECO:0000313" key="1">
    <source>
        <dbReference type="EMBL" id="SNR36184.1"/>
    </source>
</evidence>
<keyword evidence="2" id="KW-1185">Reference proteome</keyword>
<dbReference type="Proteomes" id="UP000198412">
    <property type="component" value="Unassembled WGS sequence"/>
</dbReference>
<protein>
    <submittedName>
        <fullName evidence="1">Uncharacterized protein</fullName>
    </submittedName>
</protein>